<dbReference type="InterPro" id="IPR001638">
    <property type="entry name" value="Solute-binding_3/MltF_N"/>
</dbReference>
<dbReference type="OrthoDB" id="370676at2"/>
<evidence type="ECO:0000259" key="3">
    <source>
        <dbReference type="SMART" id="SM00062"/>
    </source>
</evidence>
<evidence type="ECO:0000256" key="2">
    <source>
        <dbReference type="ARBA" id="ARBA00022729"/>
    </source>
</evidence>
<feature type="domain" description="Solute-binding protein family 3/N-terminal" evidence="3">
    <location>
        <begin position="42"/>
        <end position="257"/>
    </location>
</feature>
<dbReference type="SUPFAM" id="SSF53850">
    <property type="entry name" value="Periplasmic binding protein-like II"/>
    <property type="match status" value="1"/>
</dbReference>
<dbReference type="STRING" id="1123010.SAMN02745724_01399"/>
<evidence type="ECO:0000313" key="5">
    <source>
        <dbReference type="Proteomes" id="UP000198862"/>
    </source>
</evidence>
<keyword evidence="5" id="KW-1185">Reference proteome</keyword>
<evidence type="ECO:0000256" key="1">
    <source>
        <dbReference type="ARBA" id="ARBA00010333"/>
    </source>
</evidence>
<sequence length="265" mass="30676">MHILIIYLKRHYLFGLLPFALCCFSLLSEQLSIIDPPIRVAVIHIGEPFSYYENKESKGIYYDISLAMVKQLKVPYLIELVPYNRMLEGLNKGSYDCSMFFTSVERKKNYSQIGLVVKKSVIIVFNASKNGQSTKGFSHLNELANKVVGQVRGTTYSDEFSKNESIIKYEVSNYDEGLKMLSQGRLDAFIGSKELIESKFNHDGHYFTLIENETWLQCSKVSSNMTMKFQDKLKLALDNLKNHDEQKDIIVKIHKKYLTRYHRPN</sequence>
<protein>
    <submittedName>
        <fullName evidence="4">ABC-type amino acid transport substrate-binding protein</fullName>
    </submittedName>
</protein>
<comment type="similarity">
    <text evidence="1">Belongs to the bacterial solute-binding protein 3 family.</text>
</comment>
<gene>
    <name evidence="4" type="ORF">SAMN02745724_01399</name>
</gene>
<keyword evidence="2" id="KW-0732">Signal</keyword>
<dbReference type="EMBL" id="FOLO01000007">
    <property type="protein sequence ID" value="SFC31747.1"/>
    <property type="molecule type" value="Genomic_DNA"/>
</dbReference>
<organism evidence="4 5">
    <name type="scientific">Pseudoalteromonas denitrificans DSM 6059</name>
    <dbReference type="NCBI Taxonomy" id="1123010"/>
    <lineage>
        <taxon>Bacteria</taxon>
        <taxon>Pseudomonadati</taxon>
        <taxon>Pseudomonadota</taxon>
        <taxon>Gammaproteobacteria</taxon>
        <taxon>Alteromonadales</taxon>
        <taxon>Pseudoalteromonadaceae</taxon>
        <taxon>Pseudoalteromonas</taxon>
    </lineage>
</organism>
<accession>A0A1I1I607</accession>
<dbReference type="PANTHER" id="PTHR35936:SF35">
    <property type="entry name" value="L-CYSTINE-BINDING PROTEIN TCYJ"/>
    <property type="match status" value="1"/>
</dbReference>
<dbReference type="Proteomes" id="UP000198862">
    <property type="component" value="Unassembled WGS sequence"/>
</dbReference>
<dbReference type="SMART" id="SM00062">
    <property type="entry name" value="PBPb"/>
    <property type="match status" value="1"/>
</dbReference>
<proteinExistence type="inferred from homology"/>
<dbReference type="RefSeq" id="WP_091982222.1">
    <property type="nucleotide sequence ID" value="NZ_FOLO01000007.1"/>
</dbReference>
<dbReference type="AlphaFoldDB" id="A0A1I1I607"/>
<name>A0A1I1I607_9GAMM</name>
<dbReference type="Gene3D" id="3.40.190.10">
    <property type="entry name" value="Periplasmic binding protein-like II"/>
    <property type="match status" value="2"/>
</dbReference>
<evidence type="ECO:0000313" key="4">
    <source>
        <dbReference type="EMBL" id="SFC31747.1"/>
    </source>
</evidence>
<reference evidence="4 5" key="1">
    <citation type="submission" date="2016-10" db="EMBL/GenBank/DDBJ databases">
        <authorList>
            <person name="de Groot N.N."/>
        </authorList>
    </citation>
    <scope>NUCLEOTIDE SEQUENCE [LARGE SCALE GENOMIC DNA]</scope>
    <source>
        <strain evidence="4 5">DSM 6059</strain>
    </source>
</reference>
<dbReference type="Pfam" id="PF00497">
    <property type="entry name" value="SBP_bac_3"/>
    <property type="match status" value="1"/>
</dbReference>
<dbReference type="PANTHER" id="PTHR35936">
    <property type="entry name" value="MEMBRANE-BOUND LYTIC MUREIN TRANSGLYCOSYLASE F"/>
    <property type="match status" value="1"/>
</dbReference>